<dbReference type="EC" id="6.2.1.3" evidence="1"/>
<dbReference type="GO" id="GO:0004467">
    <property type="term" value="F:long-chain fatty acid-CoA ligase activity"/>
    <property type="evidence" value="ECO:0007669"/>
    <property type="project" value="UniProtKB-EC"/>
</dbReference>
<proteinExistence type="predicted"/>
<dbReference type="AlphaFoldDB" id="A0A2P6PND1"/>
<reference evidence="1 2" key="1">
    <citation type="journal article" date="2018" name="Nat. Genet.">
        <title>The Rosa genome provides new insights in the design of modern roses.</title>
        <authorList>
            <person name="Bendahmane M."/>
        </authorList>
    </citation>
    <scope>NUCLEOTIDE SEQUENCE [LARGE SCALE GENOMIC DNA]</scope>
    <source>
        <strain evidence="2">cv. Old Blush</strain>
    </source>
</reference>
<name>A0A2P6PND1_ROSCH</name>
<keyword evidence="1" id="KW-0436">Ligase</keyword>
<dbReference type="EMBL" id="PDCK01000044">
    <property type="protein sequence ID" value="PRQ23434.1"/>
    <property type="molecule type" value="Genomic_DNA"/>
</dbReference>
<evidence type="ECO:0000313" key="1">
    <source>
        <dbReference type="EMBL" id="PRQ23434.1"/>
    </source>
</evidence>
<organism evidence="1 2">
    <name type="scientific">Rosa chinensis</name>
    <name type="common">China rose</name>
    <dbReference type="NCBI Taxonomy" id="74649"/>
    <lineage>
        <taxon>Eukaryota</taxon>
        <taxon>Viridiplantae</taxon>
        <taxon>Streptophyta</taxon>
        <taxon>Embryophyta</taxon>
        <taxon>Tracheophyta</taxon>
        <taxon>Spermatophyta</taxon>
        <taxon>Magnoliopsida</taxon>
        <taxon>eudicotyledons</taxon>
        <taxon>Gunneridae</taxon>
        <taxon>Pentapetalae</taxon>
        <taxon>rosids</taxon>
        <taxon>fabids</taxon>
        <taxon>Rosales</taxon>
        <taxon>Rosaceae</taxon>
        <taxon>Rosoideae</taxon>
        <taxon>Rosoideae incertae sedis</taxon>
        <taxon>Rosa</taxon>
    </lineage>
</organism>
<keyword evidence="2" id="KW-1185">Reference proteome</keyword>
<dbReference type="Proteomes" id="UP000238479">
    <property type="component" value="Chromosome 6"/>
</dbReference>
<protein>
    <submittedName>
        <fullName evidence="1">Putative long-chain-fatty-acid--CoA ligase</fullName>
        <ecNumber evidence="1">6.2.1.3</ecNumber>
    </submittedName>
</protein>
<dbReference type="Gramene" id="PRQ23434">
    <property type="protein sequence ID" value="PRQ23434"/>
    <property type="gene ID" value="RchiOBHm_Chr6g0261311"/>
</dbReference>
<sequence length="49" mass="5574">MCANAVEFIINHAEVSIAFVQENKIPAIISCLPKLFYAFENNCQLHKCF</sequence>
<accession>A0A2P6PND1</accession>
<evidence type="ECO:0000313" key="2">
    <source>
        <dbReference type="Proteomes" id="UP000238479"/>
    </source>
</evidence>
<comment type="caution">
    <text evidence="1">The sequence shown here is derived from an EMBL/GenBank/DDBJ whole genome shotgun (WGS) entry which is preliminary data.</text>
</comment>
<gene>
    <name evidence="1" type="ORF">RchiOBHm_Chr6g0261311</name>
</gene>